<dbReference type="PATRIC" id="fig|1267766.3.peg.128"/>
<dbReference type="EMBL" id="CP011452">
    <property type="protein sequence ID" value="AKH41192.1"/>
    <property type="molecule type" value="Genomic_DNA"/>
</dbReference>
<dbReference type="Pfam" id="PF01909">
    <property type="entry name" value="NTP_transf_2"/>
    <property type="match status" value="1"/>
</dbReference>
<protein>
    <submittedName>
        <fullName evidence="2">Nucleotidyltransferase domain protein</fullName>
    </submittedName>
</protein>
<dbReference type="InterPro" id="IPR043519">
    <property type="entry name" value="NT_sf"/>
</dbReference>
<dbReference type="RefSeq" id="WP_082347693.1">
    <property type="nucleotide sequence ID" value="NZ_CP011452.2"/>
</dbReference>
<gene>
    <name evidence="2" type="ORF">WYH_00126</name>
</gene>
<organism evidence="2 3">
    <name type="scientific">Croceibacterium atlanticum</name>
    <dbReference type="NCBI Taxonomy" id="1267766"/>
    <lineage>
        <taxon>Bacteria</taxon>
        <taxon>Pseudomonadati</taxon>
        <taxon>Pseudomonadota</taxon>
        <taxon>Alphaproteobacteria</taxon>
        <taxon>Sphingomonadales</taxon>
        <taxon>Erythrobacteraceae</taxon>
        <taxon>Croceibacterium</taxon>
    </lineage>
</organism>
<dbReference type="KEGG" id="aay:WYH_00126"/>
<dbReference type="Proteomes" id="UP000034392">
    <property type="component" value="Chromosome"/>
</dbReference>
<dbReference type="OrthoDB" id="7596059at2"/>
<dbReference type="CDD" id="cd05403">
    <property type="entry name" value="NT_KNTase_like"/>
    <property type="match status" value="1"/>
</dbReference>
<evidence type="ECO:0000313" key="2">
    <source>
        <dbReference type="EMBL" id="AKH41192.1"/>
    </source>
</evidence>
<dbReference type="InterPro" id="IPR002934">
    <property type="entry name" value="Polymerase_NTP_transf_dom"/>
</dbReference>
<name>A0A0F7KPZ5_9SPHN</name>
<dbReference type="AlphaFoldDB" id="A0A0F7KPZ5"/>
<reference evidence="2" key="1">
    <citation type="submission" date="2015-05" db="EMBL/GenBank/DDBJ databases">
        <title>The complete genome of Altererythrobacter atlanticus strain 26DY36.</title>
        <authorList>
            <person name="Wu Y.-H."/>
            <person name="Cheng H."/>
            <person name="Wu X.-W."/>
        </authorList>
    </citation>
    <scope>NUCLEOTIDE SEQUENCE [LARGE SCALE GENOMIC DNA]</scope>
    <source>
        <strain evidence="2">26DY36</strain>
    </source>
</reference>
<dbReference type="Gene3D" id="3.30.460.10">
    <property type="entry name" value="Beta Polymerase, domain 2"/>
    <property type="match status" value="1"/>
</dbReference>
<accession>A0A0F7KPZ5</accession>
<evidence type="ECO:0000259" key="1">
    <source>
        <dbReference type="Pfam" id="PF01909"/>
    </source>
</evidence>
<proteinExistence type="predicted"/>
<keyword evidence="3" id="KW-1185">Reference proteome</keyword>
<dbReference type="GO" id="GO:0016779">
    <property type="term" value="F:nucleotidyltransferase activity"/>
    <property type="evidence" value="ECO:0007669"/>
    <property type="project" value="InterPro"/>
</dbReference>
<feature type="domain" description="Polymerase nucleotidyl transferase" evidence="1">
    <location>
        <begin position="5"/>
        <end position="34"/>
    </location>
</feature>
<evidence type="ECO:0000313" key="3">
    <source>
        <dbReference type="Proteomes" id="UP000034392"/>
    </source>
</evidence>
<sequence>MSSALILYGSRAREDAREGSDVDLLVCPPKGNPLAPRKFDGLSIHIYPQDWLVLKAREGDLFACHIAFEGVSILYGERFLGKMKSCFQWKESYQEEREMALAILSLTSRSDWAYNEEIRRRFFWAVRTLALTILGDRRVIDFSLESINSALKRSDIDSLFQRRENASFDECKILAEDILQEFDWYNDMDIADLTKHLLDLGGIGLNTVKLVETHQAIDVGSLPAYI</sequence>
<dbReference type="STRING" id="1267766.WYH_00126"/>
<dbReference type="SUPFAM" id="SSF81301">
    <property type="entry name" value="Nucleotidyltransferase"/>
    <property type="match status" value="1"/>
</dbReference>